<comment type="catalytic activity">
    <reaction evidence="7 8">
        <text>deamido-NAD(+) + L-glutamine + ATP + H2O = L-glutamate + AMP + diphosphate + NAD(+) + H(+)</text>
        <dbReference type="Rhea" id="RHEA:24384"/>
        <dbReference type="ChEBI" id="CHEBI:15377"/>
        <dbReference type="ChEBI" id="CHEBI:15378"/>
        <dbReference type="ChEBI" id="CHEBI:29985"/>
        <dbReference type="ChEBI" id="CHEBI:30616"/>
        <dbReference type="ChEBI" id="CHEBI:33019"/>
        <dbReference type="ChEBI" id="CHEBI:57540"/>
        <dbReference type="ChEBI" id="CHEBI:58359"/>
        <dbReference type="ChEBI" id="CHEBI:58437"/>
        <dbReference type="ChEBI" id="CHEBI:456215"/>
        <dbReference type="EC" id="6.3.5.1"/>
    </reaction>
</comment>
<dbReference type="InterPro" id="IPR003694">
    <property type="entry name" value="NAD_synthase"/>
</dbReference>
<dbReference type="Pfam" id="PF00795">
    <property type="entry name" value="CN_hydrolase"/>
    <property type="match status" value="1"/>
</dbReference>
<dbReference type="NCBIfam" id="TIGR00552">
    <property type="entry name" value="nadE"/>
    <property type="match status" value="1"/>
</dbReference>
<dbReference type="SUPFAM" id="SSF56317">
    <property type="entry name" value="Carbon-nitrogen hydrolase"/>
    <property type="match status" value="1"/>
</dbReference>
<keyword evidence="3 7" id="KW-0436">Ligase</keyword>
<dbReference type="PIRSF" id="PIRSF006630">
    <property type="entry name" value="NADS_GAT"/>
    <property type="match status" value="1"/>
</dbReference>
<evidence type="ECO:0000256" key="2">
    <source>
        <dbReference type="ARBA" id="ARBA00007145"/>
    </source>
</evidence>
<evidence type="ECO:0000256" key="8">
    <source>
        <dbReference type="PIRNR" id="PIRNR006630"/>
    </source>
</evidence>
<dbReference type="NCBIfam" id="NF010588">
    <property type="entry name" value="PRK13981.1"/>
    <property type="match status" value="1"/>
</dbReference>
<feature type="binding site" evidence="7">
    <location>
        <position position="374"/>
    </location>
    <ligand>
        <name>deamido-NAD(+)</name>
        <dbReference type="ChEBI" id="CHEBI:58437"/>
        <note>ligand shared between two neighboring subunits</note>
    </ligand>
</feature>
<dbReference type="GO" id="GO:0008795">
    <property type="term" value="F:NAD+ synthase activity"/>
    <property type="evidence" value="ECO:0007669"/>
    <property type="project" value="UniProtKB-UniRule"/>
</dbReference>
<keyword evidence="5 7" id="KW-0067">ATP-binding</keyword>
<protein>
    <recommendedName>
        <fullName evidence="7 8">Glutamine-dependent NAD(+) synthetase</fullName>
        <ecNumber evidence="7 8">6.3.5.1</ecNumber>
    </recommendedName>
    <alternativeName>
        <fullName evidence="7 8">NAD(+) synthase [glutamine-hydrolyzing]</fullName>
    </alternativeName>
</protein>
<dbReference type="PROSITE" id="PS50263">
    <property type="entry name" value="CN_HYDROLASE"/>
    <property type="match status" value="1"/>
</dbReference>
<feature type="active site" description="Proton acceptor; for glutaminase activity" evidence="7">
    <location>
        <position position="45"/>
    </location>
</feature>
<feature type="active site" description="Nucleophile; for glutaminase activity" evidence="7">
    <location>
        <position position="150"/>
    </location>
</feature>
<dbReference type="SUPFAM" id="SSF52402">
    <property type="entry name" value="Adenine nucleotide alpha hydrolases-like"/>
    <property type="match status" value="1"/>
</dbReference>
<dbReference type="HAMAP" id="MF_02090">
    <property type="entry name" value="NadE_glutamine_dep"/>
    <property type="match status" value="1"/>
</dbReference>
<dbReference type="Gene3D" id="3.40.50.620">
    <property type="entry name" value="HUPs"/>
    <property type="match status" value="1"/>
</dbReference>
<dbReference type="PANTHER" id="PTHR23090">
    <property type="entry name" value="NH 3 /GLUTAMINE-DEPENDENT NAD + SYNTHETASE"/>
    <property type="match status" value="1"/>
</dbReference>
<feature type="binding site" evidence="7">
    <location>
        <begin position="291"/>
        <end position="298"/>
    </location>
    <ligand>
        <name>ATP</name>
        <dbReference type="ChEBI" id="CHEBI:30616"/>
    </ligand>
</feature>
<dbReference type="GO" id="GO:0003952">
    <property type="term" value="F:NAD+ synthase (glutamine-hydrolyzing) activity"/>
    <property type="evidence" value="ECO:0007669"/>
    <property type="project" value="UniProtKB-UniRule"/>
</dbReference>
<evidence type="ECO:0000256" key="4">
    <source>
        <dbReference type="ARBA" id="ARBA00022741"/>
    </source>
</evidence>
<dbReference type="FunFam" id="3.40.50.620:FF:000106">
    <property type="entry name" value="Glutamine-dependent NAD(+) synthetase"/>
    <property type="match status" value="1"/>
</dbReference>
<evidence type="ECO:0000256" key="5">
    <source>
        <dbReference type="ARBA" id="ARBA00022840"/>
    </source>
</evidence>
<feature type="binding site" evidence="7">
    <location>
        <position position="120"/>
    </location>
    <ligand>
        <name>L-glutamine</name>
        <dbReference type="ChEBI" id="CHEBI:58359"/>
    </ligand>
</feature>
<dbReference type="EMBL" id="CP158568">
    <property type="protein sequence ID" value="XBY42779.1"/>
    <property type="molecule type" value="Genomic_DNA"/>
</dbReference>
<dbReference type="CDD" id="cd07570">
    <property type="entry name" value="GAT_Gln-NAD-synth"/>
    <property type="match status" value="1"/>
</dbReference>
<dbReference type="GO" id="GO:0005737">
    <property type="term" value="C:cytoplasm"/>
    <property type="evidence" value="ECO:0007669"/>
    <property type="project" value="InterPro"/>
</dbReference>
<comment type="caution">
    <text evidence="7">Lacks conserved residue(s) required for the propagation of feature annotation.</text>
</comment>
<comment type="similarity">
    <text evidence="9">Belongs to the NAD synthetase family.</text>
</comment>
<dbReference type="GO" id="GO:0009435">
    <property type="term" value="P:NAD+ biosynthetic process"/>
    <property type="evidence" value="ECO:0007669"/>
    <property type="project" value="UniProtKB-UniRule"/>
</dbReference>
<proteinExistence type="inferred from homology"/>
<sequence length="574" mass="62002">MTDRLVIALAQVDALVGDVAANLKTARAARARAAEAGADLLLLPELHIAGYPPEDLVLKPAFQAACMRAVAELAADTADGGPAVLIGTPWRDGDKLYNAVALLDGGKVETVRYKVDLPNYGVFDEKRVFTPGPLPGPIAFRGVRIGVPICEDIWGPEPTECIHETGGEFLLVPNGSPYRRGVMDERFNVSVARVTETGLPLIYLNRVGGQDELVFDGASFALDPNGALALQMPSFREDFSTVTLERASGGWRIVPGPRASIVEGDAADYAACVLGLRDYVNKNRFPGVVFGLSGGVDSALVAAMAVDALGPERVHAVMLPYRYTSTESLEDARACAEALGIRYDVVPIAPAVEGFNALLTPVFEGRAPDITEENLQSRARGTILMAISNKFGPMVLTTGNKSEMSVGYATLYGDMNGGFNPIKDLYKGEVYALCRWRNAHVPPDALGTAGEVIPDRILTKAPSAELRENQTDQDSLPPYDALDAILEALVEDERSVAEIVAAGYEEATVRRIERLLYIAEYKRRQAAPGVKLTRRNFGRDRRYPITNGFRDPGTPVVFDTPAGQKAPRRDLVDF</sequence>
<keyword evidence="4 7" id="KW-0547">Nucleotide-binding</keyword>
<dbReference type="AlphaFoldDB" id="A0AAU7X3Z8"/>
<comment type="pathway">
    <text evidence="1 7 8">Cofactor biosynthesis; NAD(+) biosynthesis; NAD(+) from deamido-NAD(+) (L-Gln route): step 1/1.</text>
</comment>
<feature type="binding site" evidence="7">
    <location>
        <position position="522"/>
    </location>
    <ligand>
        <name>deamido-NAD(+)</name>
        <dbReference type="ChEBI" id="CHEBI:58437"/>
        <note>ligand shared between two neighboring subunits</note>
    </ligand>
</feature>
<evidence type="ECO:0000259" key="11">
    <source>
        <dbReference type="PROSITE" id="PS50263"/>
    </source>
</evidence>
<evidence type="ECO:0000256" key="6">
    <source>
        <dbReference type="ARBA" id="ARBA00023027"/>
    </source>
</evidence>
<dbReference type="EC" id="6.3.5.1" evidence="7 8"/>
<dbReference type="CDD" id="cd00553">
    <property type="entry name" value="NAD_synthase"/>
    <property type="match status" value="1"/>
</dbReference>
<dbReference type="GO" id="GO:0005524">
    <property type="term" value="F:ATP binding"/>
    <property type="evidence" value="ECO:0007669"/>
    <property type="project" value="UniProtKB-UniRule"/>
</dbReference>
<evidence type="ECO:0000313" key="12">
    <source>
        <dbReference type="EMBL" id="XBY42779.1"/>
    </source>
</evidence>
<evidence type="ECO:0000256" key="9">
    <source>
        <dbReference type="RuleBase" id="RU003811"/>
    </source>
</evidence>
<dbReference type="PANTHER" id="PTHR23090:SF9">
    <property type="entry name" value="GLUTAMINE-DEPENDENT NAD(+) SYNTHETASE"/>
    <property type="match status" value="1"/>
</dbReference>
<feature type="binding site" evidence="7">
    <location>
        <position position="176"/>
    </location>
    <ligand>
        <name>L-glutamine</name>
        <dbReference type="ChEBI" id="CHEBI:58359"/>
    </ligand>
</feature>
<keyword evidence="6 7" id="KW-0520">NAD</keyword>
<dbReference type="Pfam" id="PF02540">
    <property type="entry name" value="NAD_synthase"/>
    <property type="match status" value="1"/>
</dbReference>
<dbReference type="InterPro" id="IPR014445">
    <property type="entry name" value="Gln-dep_NAD_synthase"/>
</dbReference>
<dbReference type="InterPro" id="IPR036526">
    <property type="entry name" value="C-N_Hydrolase_sf"/>
</dbReference>
<feature type="binding site" evidence="7">
    <location>
        <position position="398"/>
    </location>
    <ligand>
        <name>ATP</name>
        <dbReference type="ChEBI" id="CHEBI:30616"/>
    </ligand>
</feature>
<dbReference type="Gene3D" id="3.60.110.10">
    <property type="entry name" value="Carbon-nitrogen hydrolase"/>
    <property type="match status" value="1"/>
</dbReference>
<dbReference type="InterPro" id="IPR003010">
    <property type="entry name" value="C-N_Hydrolase"/>
</dbReference>
<feature type="binding site" evidence="7">
    <location>
        <position position="403"/>
    </location>
    <ligand>
        <name>deamido-NAD(+)</name>
        <dbReference type="ChEBI" id="CHEBI:58437"/>
        <note>ligand shared between two neighboring subunits</note>
    </ligand>
</feature>
<feature type="active site" description="For glutaminase activity" evidence="7">
    <location>
        <position position="114"/>
    </location>
</feature>
<evidence type="ECO:0000256" key="1">
    <source>
        <dbReference type="ARBA" id="ARBA00005188"/>
    </source>
</evidence>
<dbReference type="InterPro" id="IPR022310">
    <property type="entry name" value="NAD/GMP_synthase"/>
</dbReference>
<dbReference type="GO" id="GO:0004359">
    <property type="term" value="F:glutaminase activity"/>
    <property type="evidence" value="ECO:0007669"/>
    <property type="project" value="InterPro"/>
</dbReference>
<reference evidence="12" key="1">
    <citation type="submission" date="2024-06" db="EMBL/GenBank/DDBJ databases">
        <title>Methylostella associata gen. nov., sp. nov., a novel Ancalomicrobiaceae-affiliated facultatively methylotrophic bacteria that feed on methanotrophs of the genus Methylococcus.</title>
        <authorList>
            <person name="Saltykova V."/>
            <person name="Danilova O.V."/>
            <person name="Oshkin I.Y."/>
            <person name="Belova S.E."/>
            <person name="Pimenov N.V."/>
            <person name="Dedysh S.N."/>
        </authorList>
    </citation>
    <scope>NUCLEOTIDE SEQUENCE</scope>
    <source>
        <strain evidence="12">S20</strain>
    </source>
</reference>
<evidence type="ECO:0000256" key="7">
    <source>
        <dbReference type="HAMAP-Rule" id="MF_02090"/>
    </source>
</evidence>
<name>A0AAU7X3Z8_9HYPH</name>
<organism evidence="12">
    <name type="scientific">Methyloraptor flagellatus</name>
    <dbReference type="NCBI Taxonomy" id="3162530"/>
    <lineage>
        <taxon>Bacteria</taxon>
        <taxon>Pseudomonadati</taxon>
        <taxon>Pseudomonadota</taxon>
        <taxon>Alphaproteobacteria</taxon>
        <taxon>Hyphomicrobiales</taxon>
        <taxon>Ancalomicrobiaceae</taxon>
        <taxon>Methyloraptor</taxon>
    </lineage>
</organism>
<comment type="function">
    <text evidence="7">Catalyzes the ATP-dependent amidation of deamido-NAD to form NAD. Uses L-glutamine as a nitrogen source.</text>
</comment>
<feature type="domain" description="CN hydrolase" evidence="11">
    <location>
        <begin position="5"/>
        <end position="246"/>
    </location>
</feature>
<dbReference type="KEGG" id="mflg:ABS361_11660"/>
<feature type="region of interest" description="Disordered" evidence="10">
    <location>
        <begin position="543"/>
        <end position="574"/>
    </location>
</feature>
<accession>A0AAU7X3Z8</accession>
<evidence type="ECO:0000256" key="3">
    <source>
        <dbReference type="ARBA" id="ARBA00022598"/>
    </source>
</evidence>
<comment type="similarity">
    <text evidence="2 7 8">In the C-terminal section; belongs to the NAD synthetase family.</text>
</comment>
<evidence type="ECO:0000256" key="10">
    <source>
        <dbReference type="SAM" id="MobiDB-lite"/>
    </source>
</evidence>
<dbReference type="InterPro" id="IPR014729">
    <property type="entry name" value="Rossmann-like_a/b/a_fold"/>
</dbReference>
<gene>
    <name evidence="7" type="primary">nadE</name>
    <name evidence="12" type="ORF">ABS361_11660</name>
</gene>
<dbReference type="RefSeq" id="WP_407047881.1">
    <property type="nucleotide sequence ID" value="NZ_CP158568.1"/>
</dbReference>